<dbReference type="GO" id="GO:0005886">
    <property type="term" value="C:plasma membrane"/>
    <property type="evidence" value="ECO:0007669"/>
    <property type="project" value="TreeGrafter"/>
</dbReference>
<evidence type="ECO:0000256" key="3">
    <source>
        <dbReference type="ARBA" id="ARBA00005350"/>
    </source>
</evidence>
<comment type="cofactor">
    <cofactor evidence="1 11">
        <name>Ca(2+)</name>
        <dbReference type="ChEBI" id="CHEBI:29108"/>
    </cofactor>
</comment>
<comment type="function">
    <text evidence="11">May mediate accelerated ATP-independent bidirectional transbilayer migration of phospholipids upon binding calcium ions that results in a loss of phospholipid asymmetry in the plasma membrane.</text>
</comment>
<organism evidence="12">
    <name type="scientific">Castor canadensis</name>
    <name type="common">American beaver</name>
    <dbReference type="NCBI Taxonomy" id="51338"/>
    <lineage>
        <taxon>Eukaryota</taxon>
        <taxon>Metazoa</taxon>
        <taxon>Chordata</taxon>
        <taxon>Craniata</taxon>
        <taxon>Vertebrata</taxon>
        <taxon>Euteleostomi</taxon>
        <taxon>Mammalia</taxon>
        <taxon>Eutheria</taxon>
        <taxon>Euarchontoglires</taxon>
        <taxon>Glires</taxon>
        <taxon>Rodentia</taxon>
        <taxon>Castorimorpha</taxon>
        <taxon>Castoridae</taxon>
        <taxon>Castor</taxon>
    </lineage>
</organism>
<accession>A0A8C0WFW3</accession>
<name>A0A8C0WFW3_CASCN</name>
<dbReference type="PANTHER" id="PTHR23248:SF38">
    <property type="entry name" value="PHOSPHOLIPID SCRAMBLASE 1"/>
    <property type="match status" value="1"/>
</dbReference>
<comment type="subcellular location">
    <subcellularLocation>
        <location evidence="2">Membrane</location>
        <topology evidence="2">Single-pass type II membrane protein</topology>
    </subcellularLocation>
</comment>
<evidence type="ECO:0000256" key="10">
    <source>
        <dbReference type="ARBA" id="ARBA00023288"/>
    </source>
</evidence>
<dbReference type="PANTHER" id="PTHR23248">
    <property type="entry name" value="PHOSPHOLIPID SCRAMBLASE-RELATED"/>
    <property type="match status" value="1"/>
</dbReference>
<evidence type="ECO:0000256" key="11">
    <source>
        <dbReference type="RuleBase" id="RU363116"/>
    </source>
</evidence>
<evidence type="ECO:0000256" key="1">
    <source>
        <dbReference type="ARBA" id="ARBA00001913"/>
    </source>
</evidence>
<evidence type="ECO:0000256" key="2">
    <source>
        <dbReference type="ARBA" id="ARBA00004606"/>
    </source>
</evidence>
<dbReference type="Ensembl" id="ENSCCNT00000013439.1">
    <property type="protein sequence ID" value="ENSCCNP00000010208.1"/>
    <property type="gene ID" value="ENSCCNG00000010717.1"/>
</dbReference>
<proteinExistence type="inferred from homology"/>
<keyword evidence="7 11" id="KW-1133">Transmembrane helix</keyword>
<evidence type="ECO:0000256" key="7">
    <source>
        <dbReference type="ARBA" id="ARBA00022989"/>
    </source>
</evidence>
<keyword evidence="4" id="KW-0597">Phosphoprotein</keyword>
<keyword evidence="8 11" id="KW-0472">Membrane</keyword>
<sequence length="289" mass="32635">ILTSHPTTTSQLGIPCFLYLAQIGYPGPQVDYSRPQVGCLRLQTGHSKPQDVYSGPQAGYKVPPGTSSATFPVQIQSSYNQPGGPSQVELLEVLTGFETNNKFEIKNSLGQRVYFAVEDTDCCTQNCWGPCRPFTLKILENLGQEVVTMERPLKCSDCFCPCCLQEIEIQTPSGIPIDYIIQTWHPCLPNFTVQNEKRKDIRKISGPCMECRCCKDSDFEIKSLDEEVVVGKISKHWSEFVREAFTDADNLGIQIPLDLDVKMKTVMLGACFLFDFMFFESWLGVWLRW</sequence>
<dbReference type="GO" id="GO:0017128">
    <property type="term" value="F:phospholipid scramblase activity"/>
    <property type="evidence" value="ECO:0007669"/>
    <property type="project" value="InterPro"/>
</dbReference>
<evidence type="ECO:0000256" key="4">
    <source>
        <dbReference type="ARBA" id="ARBA00022553"/>
    </source>
</evidence>
<dbReference type="Pfam" id="PF03803">
    <property type="entry name" value="Scramblase"/>
    <property type="match status" value="1"/>
</dbReference>
<evidence type="ECO:0000256" key="9">
    <source>
        <dbReference type="ARBA" id="ARBA00023139"/>
    </source>
</evidence>
<reference evidence="12" key="1">
    <citation type="submission" date="2023-09" db="UniProtKB">
        <authorList>
            <consortium name="Ensembl"/>
        </authorList>
    </citation>
    <scope>IDENTIFICATION</scope>
</reference>
<evidence type="ECO:0000256" key="5">
    <source>
        <dbReference type="ARBA" id="ARBA00022692"/>
    </source>
</evidence>
<keyword evidence="10 11" id="KW-0449">Lipoprotein</keyword>
<comment type="similarity">
    <text evidence="3 11">Belongs to the phospholipid scramblase family.</text>
</comment>
<dbReference type="InterPro" id="IPR005552">
    <property type="entry name" value="Scramblase"/>
</dbReference>
<protein>
    <recommendedName>
        <fullName evidence="11">Phospholipid scramblase</fullName>
    </recommendedName>
</protein>
<evidence type="ECO:0000256" key="6">
    <source>
        <dbReference type="ARBA" id="ARBA00022837"/>
    </source>
</evidence>
<keyword evidence="5 11" id="KW-0812">Transmembrane</keyword>
<dbReference type="AlphaFoldDB" id="A0A8C0WFW3"/>
<keyword evidence="6 11" id="KW-0106">Calcium</keyword>
<keyword evidence="9 11" id="KW-0564">Palmitate</keyword>
<feature type="transmembrane region" description="Helical" evidence="11">
    <location>
        <begin position="266"/>
        <end position="287"/>
    </location>
</feature>
<evidence type="ECO:0000256" key="8">
    <source>
        <dbReference type="ARBA" id="ARBA00023136"/>
    </source>
</evidence>
<evidence type="ECO:0000313" key="12">
    <source>
        <dbReference type="Ensembl" id="ENSCCNP00000010208.1"/>
    </source>
</evidence>